<keyword evidence="1" id="KW-0472">Membrane</keyword>
<evidence type="ECO:0000313" key="6">
    <source>
        <dbReference type="Proteomes" id="UP000286288"/>
    </source>
</evidence>
<dbReference type="Proteomes" id="UP001253851">
    <property type="component" value="Unassembled WGS sequence"/>
</dbReference>
<organism evidence="5 6">
    <name type="scientific">Enterococcus casseliflavus</name>
    <name type="common">Enterococcus flavescens</name>
    <dbReference type="NCBI Taxonomy" id="37734"/>
    <lineage>
        <taxon>Bacteria</taxon>
        <taxon>Bacillati</taxon>
        <taxon>Bacillota</taxon>
        <taxon>Bacilli</taxon>
        <taxon>Lactobacillales</taxon>
        <taxon>Enterococcaceae</taxon>
        <taxon>Enterococcus</taxon>
    </lineage>
</organism>
<evidence type="ECO:0000313" key="7">
    <source>
        <dbReference type="Proteomes" id="UP000422837"/>
    </source>
</evidence>
<keyword evidence="1" id="KW-0812">Transmembrane</keyword>
<dbReference type="PANTHER" id="PTHR36434">
    <property type="entry name" value="MEMBRANE PROTEASE YUGP-RELATED"/>
    <property type="match status" value="1"/>
</dbReference>
<evidence type="ECO:0000256" key="1">
    <source>
        <dbReference type="SAM" id="Phobius"/>
    </source>
</evidence>
<dbReference type="InterPro" id="IPR007395">
    <property type="entry name" value="Zn_peptidase_2"/>
</dbReference>
<evidence type="ECO:0000313" key="2">
    <source>
        <dbReference type="EMBL" id="MDT2963889.1"/>
    </source>
</evidence>
<dbReference type="Pfam" id="PF04298">
    <property type="entry name" value="Zn_peptidase_2"/>
    <property type="match status" value="1"/>
</dbReference>
<evidence type="ECO:0000313" key="3">
    <source>
        <dbReference type="EMBL" id="MDT2982271.1"/>
    </source>
</evidence>
<feature type="transmembrane region" description="Helical" evidence="1">
    <location>
        <begin position="128"/>
        <end position="148"/>
    </location>
</feature>
<feature type="transmembrane region" description="Helical" evidence="1">
    <location>
        <begin position="154"/>
        <end position="176"/>
    </location>
</feature>
<dbReference type="EMBL" id="CP046123">
    <property type="protein sequence ID" value="QGN30735.1"/>
    <property type="molecule type" value="Genomic_DNA"/>
</dbReference>
<dbReference type="AlphaFoldDB" id="A0A1I1WLY0"/>
<dbReference type="Proteomes" id="UP001268896">
    <property type="component" value="Unassembled WGS sequence"/>
</dbReference>
<dbReference type="OrthoDB" id="9784298at2"/>
<dbReference type="EMBL" id="JARQDZ010000002">
    <property type="protein sequence ID" value="MDT2982271.1"/>
    <property type="molecule type" value="Genomic_DNA"/>
</dbReference>
<evidence type="ECO:0000313" key="8">
    <source>
        <dbReference type="Proteomes" id="UP001253851"/>
    </source>
</evidence>
<reference evidence="4 7" key="2">
    <citation type="submission" date="2019-11" db="EMBL/GenBank/DDBJ databases">
        <title>Detection and genome characteristic of a blood enterococcus casselifavus isolate from Zhengzhou,china.</title>
        <authorList>
            <person name="Wen P."/>
        </authorList>
    </citation>
    <scope>NUCLEOTIDE SEQUENCE [LARGE SCALE GENOMIC DNA]</scope>
    <source>
        <strain evidence="4 7">EC291</strain>
    </source>
</reference>
<sequence length="238" mass="25517">MYGMGGYGFGFFYDPTFILVIIGMVISLAASAYVKSTFNKYDKVRSKNNITGTKAAQYILQSQGINNVGVQAIAGDLTDNYNSGNKMLSLSQSTAQSTSVAAIGVAAHECGHAVQDAKGYFPLRLRHAIVPIANIGTSISIPLILIGVLLRGSFLINLGLLAFSLAFIFQLVTLPVEFDASKRAIRILADGGLLTEDEVPQARRVLFAAALTYVAAAVATLLQLLRLIILFGNNNRRN</sequence>
<accession>A0A1I1WLY0</accession>
<name>A0A1I1WLY0_ENTCA</name>
<feature type="transmembrane region" description="Helical" evidence="1">
    <location>
        <begin position="205"/>
        <end position="229"/>
    </location>
</feature>
<dbReference type="Proteomes" id="UP000286288">
    <property type="component" value="Unassembled WGS sequence"/>
</dbReference>
<evidence type="ECO:0000313" key="5">
    <source>
        <dbReference type="EMBL" id="RHK05582.1"/>
    </source>
</evidence>
<feature type="transmembrane region" description="Helical" evidence="1">
    <location>
        <begin position="12"/>
        <end position="34"/>
    </location>
</feature>
<dbReference type="EMBL" id="JARQDV010000002">
    <property type="protein sequence ID" value="MDT2963889.1"/>
    <property type="molecule type" value="Genomic_DNA"/>
</dbReference>
<proteinExistence type="predicted"/>
<reference evidence="5 6" key="1">
    <citation type="submission" date="2018-08" db="EMBL/GenBank/DDBJ databases">
        <title>A genome reference for cultivated species of the human gut microbiota.</title>
        <authorList>
            <person name="Zou Y."/>
            <person name="Xue W."/>
            <person name="Luo G."/>
        </authorList>
    </citation>
    <scope>NUCLEOTIDE SEQUENCE [LARGE SCALE GENOMIC DNA]</scope>
    <source>
        <strain evidence="5 6">AF48-16</strain>
    </source>
</reference>
<dbReference type="EMBL" id="QRMZ01000017">
    <property type="protein sequence ID" value="RHK05582.1"/>
    <property type="molecule type" value="Genomic_DNA"/>
</dbReference>
<protein>
    <submittedName>
        <fullName evidence="2 5">Peptidase</fullName>
    </submittedName>
</protein>
<evidence type="ECO:0000313" key="4">
    <source>
        <dbReference type="EMBL" id="QGN30735.1"/>
    </source>
</evidence>
<gene>
    <name evidence="5" type="ORF">DW084_12580</name>
    <name evidence="4" type="ORF">GFU50_14925</name>
    <name evidence="2" type="ORF">P7I32_04660</name>
    <name evidence="3" type="ORF">P7I34_06330</name>
</gene>
<reference evidence="2 8" key="3">
    <citation type="submission" date="2023-03" db="EMBL/GenBank/DDBJ databases">
        <authorList>
            <person name="Shen W."/>
            <person name="Cai J."/>
        </authorList>
    </citation>
    <scope>NUCLEOTIDE SEQUENCE [LARGE SCALE GENOMIC DNA]</scope>
    <source>
        <strain evidence="3 8">B516</strain>
        <strain evidence="2">K72-2</strain>
    </source>
</reference>
<keyword evidence="1" id="KW-1133">Transmembrane helix</keyword>
<dbReference type="PANTHER" id="PTHR36434:SF1">
    <property type="entry name" value="MEMBRANE PROTEASE YUGP-RELATED"/>
    <property type="match status" value="1"/>
</dbReference>
<dbReference type="Proteomes" id="UP000422837">
    <property type="component" value="Chromosome"/>
</dbReference>